<evidence type="ECO:0000313" key="3">
    <source>
        <dbReference type="RefSeq" id="XP_026079534.1"/>
    </source>
</evidence>
<dbReference type="RefSeq" id="XP_026079535.1">
    <property type="nucleotide sequence ID" value="XM_026223750.1"/>
</dbReference>
<dbReference type="Proteomes" id="UP000515129">
    <property type="component" value="Chromosome 38"/>
</dbReference>
<dbReference type="KEGG" id="caua:113056846"/>
<sequence length="526" mass="59411">MDGENALASLIKSALPKMSKLEQLLEALNELGVQNCEDMNYIQESDLLHILRPVEARKLLSCFKSASQSDVTGSFSSNQLSSNKACESPDQTSFSGTYSSATSSSVSTSSLSVSGTPQLPDSWHYHFQIPWKKFPSEIFRKLEAGKRPRKNERLEIIRLVVSEILTVCPTPVKKHITEIARKMAMAYPEAFKDIIEGEVVGSGYDSVIKQLINRLDNVRRGKTSLSLKRQAAGNSEEDTLSRKKRLDSYGCKNWQPVQLPANETPDTQISVKQEMKKMKKEQFHDAKIVENMMRATFFTQRKDIINGVETSDLLHEWPYLFETSGMMTHFKELTAIDFEDKTIASKCARVVSYFRCTDKTAKMQTIFREMEKSSKNVDDINAAGFLQLLLKYFSEREDQMFHKVDQTTLPSEVDCAKLPSTPCIIVCGSSPLTAENFMFSVDQVVVNGHITIFCDALKLMFASYYCLNISYPVDQGGTLEFVQRCLFKMNPEKGSKVEKTTSRKQSAVSPKVLSLISKIADYEWMD</sequence>
<feature type="compositionally biased region" description="Polar residues" evidence="1">
    <location>
        <begin position="69"/>
        <end position="91"/>
    </location>
</feature>
<dbReference type="RefSeq" id="XP_026079534.1">
    <property type="nucleotide sequence ID" value="XM_026223749.1"/>
</dbReference>
<evidence type="ECO:0000313" key="4">
    <source>
        <dbReference type="RefSeq" id="XP_026079535.1"/>
    </source>
</evidence>
<reference evidence="3 4" key="1">
    <citation type="submission" date="2025-04" db="UniProtKB">
        <authorList>
            <consortium name="RefSeq"/>
        </authorList>
    </citation>
    <scope>IDENTIFICATION</scope>
    <source>
        <strain evidence="3 4">Wakin</strain>
        <tissue evidence="3 4">Muscle</tissue>
    </source>
</reference>
<keyword evidence="2" id="KW-1185">Reference proteome</keyword>
<proteinExistence type="predicted"/>
<feature type="region of interest" description="Disordered" evidence="1">
    <location>
        <begin position="69"/>
        <end position="111"/>
    </location>
</feature>
<evidence type="ECO:0000313" key="2">
    <source>
        <dbReference type="Proteomes" id="UP000515129"/>
    </source>
</evidence>
<protein>
    <submittedName>
        <fullName evidence="3 4">Uncharacterized protein LOC113056846</fullName>
    </submittedName>
</protein>
<dbReference type="AlphaFoldDB" id="A0A6P6L4R3"/>
<dbReference type="GeneID" id="113056846"/>
<dbReference type="PANTHER" id="PTHR31025:SF22">
    <property type="entry name" value="IP13529P"/>
    <property type="match status" value="1"/>
</dbReference>
<evidence type="ECO:0000256" key="1">
    <source>
        <dbReference type="SAM" id="MobiDB-lite"/>
    </source>
</evidence>
<name>A0A6P6L4R3_CARAU</name>
<dbReference type="OrthoDB" id="8838209at2759"/>
<organism evidence="2 3">
    <name type="scientific">Carassius auratus</name>
    <name type="common">Goldfish</name>
    <dbReference type="NCBI Taxonomy" id="7957"/>
    <lineage>
        <taxon>Eukaryota</taxon>
        <taxon>Metazoa</taxon>
        <taxon>Chordata</taxon>
        <taxon>Craniata</taxon>
        <taxon>Vertebrata</taxon>
        <taxon>Euteleostomi</taxon>
        <taxon>Actinopterygii</taxon>
        <taxon>Neopterygii</taxon>
        <taxon>Teleostei</taxon>
        <taxon>Ostariophysi</taxon>
        <taxon>Cypriniformes</taxon>
        <taxon>Cyprinidae</taxon>
        <taxon>Cyprininae</taxon>
        <taxon>Carassius</taxon>
    </lineage>
</organism>
<feature type="compositionally biased region" description="Low complexity" evidence="1">
    <location>
        <begin position="92"/>
        <end position="111"/>
    </location>
</feature>
<gene>
    <name evidence="3 4" type="primary">LOC113056846</name>
</gene>
<dbReference type="PANTHER" id="PTHR31025">
    <property type="entry name" value="SI:CH211-196P9.1-RELATED"/>
    <property type="match status" value="1"/>
</dbReference>
<accession>A0A6P6L4R3</accession>